<dbReference type="AlphaFoldDB" id="A0AAN8YML3"/>
<feature type="transmembrane region" description="Helical" evidence="1">
    <location>
        <begin position="26"/>
        <end position="45"/>
    </location>
</feature>
<protein>
    <submittedName>
        <fullName evidence="2">Uncharacterized protein</fullName>
    </submittedName>
</protein>
<comment type="caution">
    <text evidence="2">The sequence shown here is derived from an EMBL/GenBank/DDBJ whole genome shotgun (WGS) entry which is preliminary data.</text>
</comment>
<dbReference type="Proteomes" id="UP001371456">
    <property type="component" value="Unassembled WGS sequence"/>
</dbReference>
<keyword evidence="1" id="KW-0472">Membrane</keyword>
<evidence type="ECO:0000313" key="2">
    <source>
        <dbReference type="EMBL" id="KAK6794443.1"/>
    </source>
</evidence>
<organism evidence="2 3">
    <name type="scientific">Solanum bulbocastanum</name>
    <name type="common">Wild potato</name>
    <dbReference type="NCBI Taxonomy" id="147425"/>
    <lineage>
        <taxon>Eukaryota</taxon>
        <taxon>Viridiplantae</taxon>
        <taxon>Streptophyta</taxon>
        <taxon>Embryophyta</taxon>
        <taxon>Tracheophyta</taxon>
        <taxon>Spermatophyta</taxon>
        <taxon>Magnoliopsida</taxon>
        <taxon>eudicotyledons</taxon>
        <taxon>Gunneridae</taxon>
        <taxon>Pentapetalae</taxon>
        <taxon>asterids</taxon>
        <taxon>lamiids</taxon>
        <taxon>Solanales</taxon>
        <taxon>Solanaceae</taxon>
        <taxon>Solanoideae</taxon>
        <taxon>Solaneae</taxon>
        <taxon>Solanum</taxon>
    </lineage>
</organism>
<evidence type="ECO:0000313" key="3">
    <source>
        <dbReference type="Proteomes" id="UP001371456"/>
    </source>
</evidence>
<proteinExistence type="predicted"/>
<keyword evidence="3" id="KW-1185">Reference proteome</keyword>
<sequence>MVGGSYYTSSPSTSMAVDLWETLKDFITALALAISFTLLSQSFLVHQIMLAARDFDEQMQP</sequence>
<dbReference type="EMBL" id="JBANQN010000003">
    <property type="protein sequence ID" value="KAK6794443.1"/>
    <property type="molecule type" value="Genomic_DNA"/>
</dbReference>
<evidence type="ECO:0000256" key="1">
    <source>
        <dbReference type="SAM" id="Phobius"/>
    </source>
</evidence>
<reference evidence="2 3" key="1">
    <citation type="submission" date="2024-02" db="EMBL/GenBank/DDBJ databases">
        <title>de novo genome assembly of Solanum bulbocastanum strain 11H21.</title>
        <authorList>
            <person name="Hosaka A.J."/>
        </authorList>
    </citation>
    <scope>NUCLEOTIDE SEQUENCE [LARGE SCALE GENOMIC DNA]</scope>
    <source>
        <tissue evidence="2">Young leaves</tissue>
    </source>
</reference>
<keyword evidence="1" id="KW-1133">Transmembrane helix</keyword>
<gene>
    <name evidence="2" type="ORF">RDI58_007896</name>
</gene>
<keyword evidence="1" id="KW-0812">Transmembrane</keyword>
<name>A0AAN8YML3_SOLBU</name>
<accession>A0AAN8YML3</accession>